<protein>
    <recommendedName>
        <fullName evidence="1">GH18 domain-containing protein</fullName>
    </recommendedName>
</protein>
<proteinExistence type="predicted"/>
<reference evidence="2" key="1">
    <citation type="submission" date="2022-06" db="EMBL/GenBank/DDBJ databases">
        <title>Genome Sequence of Candolleomyces eurysporus.</title>
        <authorList>
            <person name="Buettner E."/>
        </authorList>
    </citation>
    <scope>NUCLEOTIDE SEQUENCE</scope>
    <source>
        <strain evidence="2">VTCC 930004</strain>
    </source>
</reference>
<dbReference type="PROSITE" id="PS51910">
    <property type="entry name" value="GH18_2"/>
    <property type="match status" value="1"/>
</dbReference>
<feature type="domain" description="GH18" evidence="1">
    <location>
        <begin position="1"/>
        <end position="163"/>
    </location>
</feature>
<dbReference type="Proteomes" id="UP001140091">
    <property type="component" value="Unassembled WGS sequence"/>
</dbReference>
<dbReference type="Gene3D" id="3.10.50.10">
    <property type="match status" value="1"/>
</dbReference>
<sequence length="163" mass="17376">MDTTRTWHSSGGTVTAALATAAVSSTAWNSPSAAIERPGTCFTNVHHEFVNEQFDFGWYLLTMTGTESGPSGIFNFNGLVTAGFLDAEGSVTSGVNYKFDNCSKIAFAYDKSKSVMISYDDATTFAAKGQLIVGKRVKGFSIWHAVGDSNNILLDAVNSALSH</sequence>
<feature type="non-terminal residue" evidence="2">
    <location>
        <position position="163"/>
    </location>
</feature>
<dbReference type="Gene3D" id="3.20.20.80">
    <property type="entry name" value="Glycosidases"/>
    <property type="match status" value="1"/>
</dbReference>
<evidence type="ECO:0000313" key="2">
    <source>
        <dbReference type="EMBL" id="KAJ2936640.1"/>
    </source>
</evidence>
<organism evidence="2 3">
    <name type="scientific">Candolleomyces eurysporus</name>
    <dbReference type="NCBI Taxonomy" id="2828524"/>
    <lineage>
        <taxon>Eukaryota</taxon>
        <taxon>Fungi</taxon>
        <taxon>Dikarya</taxon>
        <taxon>Basidiomycota</taxon>
        <taxon>Agaricomycotina</taxon>
        <taxon>Agaricomycetes</taxon>
        <taxon>Agaricomycetidae</taxon>
        <taxon>Agaricales</taxon>
        <taxon>Agaricineae</taxon>
        <taxon>Psathyrellaceae</taxon>
        <taxon>Candolleomyces</taxon>
    </lineage>
</organism>
<keyword evidence="3" id="KW-1185">Reference proteome</keyword>
<dbReference type="AlphaFoldDB" id="A0A9W8JTU5"/>
<dbReference type="InterPro" id="IPR001223">
    <property type="entry name" value="Glyco_hydro18_cat"/>
</dbReference>
<dbReference type="GO" id="GO:0005975">
    <property type="term" value="P:carbohydrate metabolic process"/>
    <property type="evidence" value="ECO:0007669"/>
    <property type="project" value="InterPro"/>
</dbReference>
<dbReference type="EMBL" id="JANBPK010000034">
    <property type="protein sequence ID" value="KAJ2936640.1"/>
    <property type="molecule type" value="Genomic_DNA"/>
</dbReference>
<comment type="caution">
    <text evidence="2">The sequence shown here is derived from an EMBL/GenBank/DDBJ whole genome shotgun (WGS) entry which is preliminary data.</text>
</comment>
<dbReference type="OrthoDB" id="3022280at2759"/>
<name>A0A9W8JTU5_9AGAR</name>
<evidence type="ECO:0000313" key="3">
    <source>
        <dbReference type="Proteomes" id="UP001140091"/>
    </source>
</evidence>
<dbReference type="InterPro" id="IPR029070">
    <property type="entry name" value="Chitinase_insertion_sf"/>
</dbReference>
<dbReference type="SUPFAM" id="SSF54556">
    <property type="entry name" value="Chitinase insertion domain"/>
    <property type="match status" value="1"/>
</dbReference>
<accession>A0A9W8JTU5</accession>
<gene>
    <name evidence="2" type="ORF">H1R20_g458</name>
</gene>
<evidence type="ECO:0000259" key="1">
    <source>
        <dbReference type="PROSITE" id="PS51910"/>
    </source>
</evidence>